<reference evidence="1" key="1">
    <citation type="submission" date="2022-04" db="EMBL/GenBank/DDBJ databases">
        <title>Chromosome-scale genome assembly of Holotrichia oblita Faldermann.</title>
        <authorList>
            <person name="Rongchong L."/>
        </authorList>
    </citation>
    <scope>NUCLEOTIDE SEQUENCE</scope>
    <source>
        <strain evidence="1">81SQS9</strain>
    </source>
</reference>
<dbReference type="EMBL" id="CM043015">
    <property type="protein sequence ID" value="KAI4470813.1"/>
    <property type="molecule type" value="Genomic_DNA"/>
</dbReference>
<protein>
    <submittedName>
        <fullName evidence="1">Piggybac transposable element-derived protein 4</fullName>
    </submittedName>
</protein>
<organism evidence="1 2">
    <name type="scientific">Holotrichia oblita</name>
    <name type="common">Chafer beetle</name>
    <dbReference type="NCBI Taxonomy" id="644536"/>
    <lineage>
        <taxon>Eukaryota</taxon>
        <taxon>Metazoa</taxon>
        <taxon>Ecdysozoa</taxon>
        <taxon>Arthropoda</taxon>
        <taxon>Hexapoda</taxon>
        <taxon>Insecta</taxon>
        <taxon>Pterygota</taxon>
        <taxon>Neoptera</taxon>
        <taxon>Endopterygota</taxon>
        <taxon>Coleoptera</taxon>
        <taxon>Polyphaga</taxon>
        <taxon>Scarabaeiformia</taxon>
        <taxon>Scarabaeidae</taxon>
        <taxon>Melolonthinae</taxon>
        <taxon>Holotrichia</taxon>
    </lineage>
</organism>
<name>A0ACB9TV24_HOLOL</name>
<proteinExistence type="predicted"/>
<gene>
    <name evidence="1" type="ORF">MML48_1g07469</name>
</gene>
<evidence type="ECO:0000313" key="2">
    <source>
        <dbReference type="Proteomes" id="UP001056778"/>
    </source>
</evidence>
<dbReference type="Proteomes" id="UP001056778">
    <property type="component" value="Chromosome 1"/>
</dbReference>
<evidence type="ECO:0000313" key="1">
    <source>
        <dbReference type="EMBL" id="KAI4470813.1"/>
    </source>
</evidence>
<keyword evidence="2" id="KW-1185">Reference proteome</keyword>
<sequence>MFTILLPNTQICVVERLAAYRGNCSFRVYMKSKSGRYGIKIWVGADCETLYFLNLQIYTGMQDRKQDVIEEKRVVTDLIAPYYGSWRGITMDNFFSLIPLADKLYANKVTHTGTMRSNKTEISNPFLDNRPYLALQKN</sequence>
<comment type="caution">
    <text evidence="1">The sequence shown here is derived from an EMBL/GenBank/DDBJ whole genome shotgun (WGS) entry which is preliminary data.</text>
</comment>
<accession>A0ACB9TV24</accession>